<accession>A0A5B7G2P1</accession>
<evidence type="ECO:0000313" key="2">
    <source>
        <dbReference type="EMBL" id="MPC54151.1"/>
    </source>
</evidence>
<feature type="region of interest" description="Disordered" evidence="1">
    <location>
        <begin position="1"/>
        <end position="25"/>
    </location>
</feature>
<comment type="caution">
    <text evidence="2">The sequence shown here is derived from an EMBL/GenBank/DDBJ whole genome shotgun (WGS) entry which is preliminary data.</text>
</comment>
<reference evidence="2 3" key="1">
    <citation type="submission" date="2019-05" db="EMBL/GenBank/DDBJ databases">
        <title>Another draft genome of Portunus trituberculatus and its Hox gene families provides insights of decapod evolution.</title>
        <authorList>
            <person name="Jeong J.-H."/>
            <person name="Song I."/>
            <person name="Kim S."/>
            <person name="Choi T."/>
            <person name="Kim D."/>
            <person name="Ryu S."/>
            <person name="Kim W."/>
        </authorList>
    </citation>
    <scope>NUCLEOTIDE SEQUENCE [LARGE SCALE GENOMIC DNA]</scope>
    <source>
        <tissue evidence="2">Muscle</tissue>
    </source>
</reference>
<gene>
    <name evidence="2" type="ORF">E2C01_048057</name>
</gene>
<evidence type="ECO:0000313" key="3">
    <source>
        <dbReference type="Proteomes" id="UP000324222"/>
    </source>
</evidence>
<keyword evidence="3" id="KW-1185">Reference proteome</keyword>
<evidence type="ECO:0000256" key="1">
    <source>
        <dbReference type="SAM" id="MobiDB-lite"/>
    </source>
</evidence>
<sequence length="104" mass="11593">MPPPHLVPPHPPHLPAVTHSPREPTFHESLLCSPDSSCINSFHRGCIETPPDPWRDAHHHIHSRCQPRTVSRSSCITLRSSLNSVNSIKGSKGEPRTHNSCEVF</sequence>
<name>A0A5B7G2P1_PORTR</name>
<organism evidence="2 3">
    <name type="scientific">Portunus trituberculatus</name>
    <name type="common">Swimming crab</name>
    <name type="synonym">Neptunus trituberculatus</name>
    <dbReference type="NCBI Taxonomy" id="210409"/>
    <lineage>
        <taxon>Eukaryota</taxon>
        <taxon>Metazoa</taxon>
        <taxon>Ecdysozoa</taxon>
        <taxon>Arthropoda</taxon>
        <taxon>Crustacea</taxon>
        <taxon>Multicrustacea</taxon>
        <taxon>Malacostraca</taxon>
        <taxon>Eumalacostraca</taxon>
        <taxon>Eucarida</taxon>
        <taxon>Decapoda</taxon>
        <taxon>Pleocyemata</taxon>
        <taxon>Brachyura</taxon>
        <taxon>Eubrachyura</taxon>
        <taxon>Portunoidea</taxon>
        <taxon>Portunidae</taxon>
        <taxon>Portuninae</taxon>
        <taxon>Portunus</taxon>
    </lineage>
</organism>
<protein>
    <submittedName>
        <fullName evidence="2">Uncharacterized protein</fullName>
    </submittedName>
</protein>
<dbReference type="AlphaFoldDB" id="A0A5B7G2P1"/>
<dbReference type="EMBL" id="VSRR010012150">
    <property type="protein sequence ID" value="MPC54151.1"/>
    <property type="molecule type" value="Genomic_DNA"/>
</dbReference>
<feature type="compositionally biased region" description="Pro residues" evidence="1">
    <location>
        <begin position="1"/>
        <end position="14"/>
    </location>
</feature>
<dbReference type="Proteomes" id="UP000324222">
    <property type="component" value="Unassembled WGS sequence"/>
</dbReference>
<proteinExistence type="predicted"/>